<accession>A0AAU7XQD0</accession>
<proteinExistence type="predicted"/>
<evidence type="ECO:0000313" key="1">
    <source>
        <dbReference type="EMBL" id="XBY59650.1"/>
    </source>
</evidence>
<name>A0AAU7XQD0_9GAMM</name>
<dbReference type="EMBL" id="CP158484">
    <property type="protein sequence ID" value="XBY59650.1"/>
    <property type="molecule type" value="Genomic_DNA"/>
</dbReference>
<reference evidence="1" key="1">
    <citation type="submission" date="2024-02" db="EMBL/GenBank/DDBJ databases">
        <title>Complete genome sequence of Vreelandella sp. SM1641, a marine exopolysaccharide-producing bacterium isolated from deep-sea hydrothermal sediment of the southwest Indian Ocean.</title>
        <authorList>
            <person name="Zhu H."/>
            <person name="Sun M."/>
        </authorList>
    </citation>
    <scope>NUCLEOTIDE SEQUENCE</scope>
    <source>
        <strain evidence="1">SM1641</strain>
    </source>
</reference>
<dbReference type="KEGG" id="vrs:V8F66_03965"/>
<gene>
    <name evidence="1" type="ORF">V8F66_03965</name>
</gene>
<organism evidence="1">
    <name type="scientific">Vreelandella sp. SM1641</name>
    <dbReference type="NCBI Taxonomy" id="3126101"/>
    <lineage>
        <taxon>Bacteria</taxon>
        <taxon>Pseudomonadati</taxon>
        <taxon>Pseudomonadota</taxon>
        <taxon>Gammaproteobacteria</taxon>
        <taxon>Oceanospirillales</taxon>
        <taxon>Halomonadaceae</taxon>
        <taxon>Vreelandella</taxon>
    </lineage>
</organism>
<sequence>MKYNRLGRTGLYVSELCLGTMTLGGNADAGMWAAIGAADQAETNRLIAPPIQIIL</sequence>
<dbReference type="RefSeq" id="WP_218927748.1">
    <property type="nucleotide sequence ID" value="NZ_CP158484.1"/>
</dbReference>
<dbReference type="AlphaFoldDB" id="A0AAU7XQD0"/>
<evidence type="ECO:0008006" key="2">
    <source>
        <dbReference type="Google" id="ProtNLM"/>
    </source>
</evidence>
<protein>
    <recommendedName>
        <fullName evidence="2">Aldo/keto reductase</fullName>
    </recommendedName>
</protein>